<keyword evidence="3" id="KW-1185">Reference proteome</keyword>
<evidence type="ECO:0000256" key="1">
    <source>
        <dbReference type="SAM" id="Coils"/>
    </source>
</evidence>
<reference evidence="2 3" key="1">
    <citation type="submission" date="2019-01" db="EMBL/GenBank/DDBJ databases">
        <title>Sequencing of cultivated peanut Arachis hypogaea provides insights into genome evolution and oil improvement.</title>
        <authorList>
            <person name="Chen X."/>
        </authorList>
    </citation>
    <scope>NUCLEOTIDE SEQUENCE [LARGE SCALE GENOMIC DNA]</scope>
    <source>
        <strain evidence="3">cv. Fuhuasheng</strain>
        <tissue evidence="2">Leaves</tissue>
    </source>
</reference>
<dbReference type="Gene3D" id="3.60.10.10">
    <property type="entry name" value="Endonuclease/exonuclease/phosphatase"/>
    <property type="match status" value="1"/>
</dbReference>
<gene>
    <name evidence="2" type="ORF">Ahy_B01g056334</name>
</gene>
<feature type="coiled-coil region" evidence="1">
    <location>
        <begin position="455"/>
        <end position="482"/>
    </location>
</feature>
<dbReference type="SUPFAM" id="SSF56219">
    <property type="entry name" value="DNase I-like"/>
    <property type="match status" value="1"/>
</dbReference>
<dbReference type="InterPro" id="IPR036691">
    <property type="entry name" value="Endo/exonu/phosph_ase_sf"/>
</dbReference>
<evidence type="ECO:0008006" key="4">
    <source>
        <dbReference type="Google" id="ProtNLM"/>
    </source>
</evidence>
<proteinExistence type="predicted"/>
<dbReference type="EMBL" id="SDMP01000011">
    <property type="protein sequence ID" value="RYR31530.1"/>
    <property type="molecule type" value="Genomic_DNA"/>
</dbReference>
<dbReference type="AlphaFoldDB" id="A0A445AYP6"/>
<evidence type="ECO:0000313" key="3">
    <source>
        <dbReference type="Proteomes" id="UP000289738"/>
    </source>
</evidence>
<keyword evidence="1" id="KW-0175">Coiled coil</keyword>
<dbReference type="Proteomes" id="UP000289738">
    <property type="component" value="Chromosome B01"/>
</dbReference>
<dbReference type="PANTHER" id="PTHR33710">
    <property type="entry name" value="BNAC02G09200D PROTEIN"/>
    <property type="match status" value="1"/>
</dbReference>
<evidence type="ECO:0000313" key="2">
    <source>
        <dbReference type="EMBL" id="RYR31530.1"/>
    </source>
</evidence>
<organism evidence="2 3">
    <name type="scientific">Arachis hypogaea</name>
    <name type="common">Peanut</name>
    <dbReference type="NCBI Taxonomy" id="3818"/>
    <lineage>
        <taxon>Eukaryota</taxon>
        <taxon>Viridiplantae</taxon>
        <taxon>Streptophyta</taxon>
        <taxon>Embryophyta</taxon>
        <taxon>Tracheophyta</taxon>
        <taxon>Spermatophyta</taxon>
        <taxon>Magnoliopsida</taxon>
        <taxon>eudicotyledons</taxon>
        <taxon>Gunneridae</taxon>
        <taxon>Pentapetalae</taxon>
        <taxon>rosids</taxon>
        <taxon>fabids</taxon>
        <taxon>Fabales</taxon>
        <taxon>Fabaceae</taxon>
        <taxon>Papilionoideae</taxon>
        <taxon>50 kb inversion clade</taxon>
        <taxon>dalbergioids sensu lato</taxon>
        <taxon>Dalbergieae</taxon>
        <taxon>Pterocarpus clade</taxon>
        <taxon>Arachis</taxon>
    </lineage>
</organism>
<name>A0A445AYP6_ARAHY</name>
<protein>
    <recommendedName>
        <fullName evidence="4">DUF4283 domain-containing protein</fullName>
    </recommendedName>
</protein>
<dbReference type="PANTHER" id="PTHR33710:SF71">
    <property type="entry name" value="ENDONUCLEASE_EXONUCLEASE_PHOSPHATASE DOMAIN-CONTAINING PROTEIN"/>
    <property type="match status" value="1"/>
</dbReference>
<accession>A0A445AYP6</accession>
<comment type="caution">
    <text evidence="2">The sequence shown here is derived from an EMBL/GenBank/DDBJ whole genome shotgun (WGS) entry which is preliminary data.</text>
</comment>
<sequence length="782" mass="89066">MGLPVHLWSKKTFWNFGRLWYDYVMMDDLTESNSSYCASRILIDSCQWEPIQEWVMVKDGDMDFEVFVKEFGREIYSVQVQPGSTICDGEFGVECSPGTCKILGSKEVTEVASMELTVQESNLLEEEGELYEVWDPLIIDLMQRRLDGAHTNVGYSAWWGHDHIFEEDSNGYSNKRLKYVRKARDVNSNLELMMVQYMHLSGGRPIISNPGEEFINSFEEAVATKHICKETGMVFDGVDDDVLLASLMDKGQRKCRRMYGLRKRGGKGTTSLVAPRQAGDRWLAVLGCVNEIKMMGLICVVYGAHDKAEKLKLWPKLSDLRTTCRALMVIGGDFNDILKPEKRLGCKVLSQSGCEFKAWVENMELVVLELSGRKYTWYGGRRCSRIDRGLPRSLSDHCGLLVDSGKVDWGPKSFRSLDAWLSHGGFVSVVKGEWCSMNGSDALRKLLRQWNKECFGSIESNLVKLEEKMKNVDEEIEKGGNDECLLARAMTIRNVIEVWYKRREDYWKQLSRSRFASQMDKNTKFFHSVAKTRRRSKVMKEIHINGNCYRGVGRVKNEVQRFYKEEQKLNILFDKSLVKSISATEARGMELIPSKEEIRSAVWGCVPSRAVGPDGFNFKFIRRLWEVIGDDFCSLVRKSFVDRSLPKEANLTWVTLAHKEGGTNELKDYWPISMVGCLYKVCFLRNSLFVMFICSVGGPRLLSAFEFKFHKDAGTVKPASCMRGLHGRRVRGCTNDAKCVTVLLGCLRCTGQRWPMLCAAAADIAGSAEPVRREETGRKKCI</sequence>
<dbReference type="STRING" id="3818.A0A445AYP6"/>